<feature type="compositionally biased region" description="Low complexity" evidence="1">
    <location>
        <begin position="180"/>
        <end position="193"/>
    </location>
</feature>
<organism evidence="2">
    <name type="scientific">uncultured bacterium</name>
    <name type="common">gcode 4</name>
    <dbReference type="NCBI Taxonomy" id="1234023"/>
    <lineage>
        <taxon>Bacteria</taxon>
        <taxon>environmental samples</taxon>
    </lineage>
</organism>
<gene>
    <name evidence="2" type="ORF">ACD_71C00235G0002</name>
</gene>
<dbReference type="EMBL" id="AMFJ01028966">
    <property type="protein sequence ID" value="EKD44110.1"/>
    <property type="molecule type" value="Genomic_DNA"/>
</dbReference>
<comment type="caution">
    <text evidence="2">The sequence shown here is derived from an EMBL/GenBank/DDBJ whole genome shotgun (WGS) entry which is preliminary data.</text>
</comment>
<name>K1YMB1_9BACT</name>
<sequence length="597" mass="70716">MNQLKFDSSKKIGKIKMIDRRATKGERIEYENLLFDRLSHEDNANPDWSFDWTISFERIWLLYLTIRNWRYHFRTELSNIARIFGIQQEVSLSKKDAHDLIKRLQDSYIEGIFTRRLEEIQDSEKRERERLIKEATEYEKKRIKAINEKRIIIQKSLDDFNNVKSLEENISNIRNDLSSSERNNWNNGDNNSSIPPGDDDPRRREESIRNAIDTLKNILYGNWEDINLVTNNNGSLNNDPYWISQLLLSILEKGGWKMAFEAWKGISSMSFSIGKSLLAILENKQKTLRLYPCTLDLIQKANSPGLFPIILDDVVAEFKRNFSSAVVIYAEQLKLGNLHKKCEDLPVKEEELIKMIDSLPKIRFSELFEMYSLLLITARYSHFMYVDISLSVESDNRPKTTLFRSFRVDSKRHRLTSNKPHILGIRKIWLKWVEGNEIDMLLFSESRITILDSKFVIDMDGDNVQDIYIHQAIRYARNLWSLLQDYKNRPISIEEKNIRNNLYILFPTISRLTNNWLCEELEVKNHRSDYISEINPFVDNILAVGHLTMFQNSDNKFFLWTSSKFPKLRLFNFFSDDTGLLNAIFPLPWWRHFLFWF</sequence>
<accession>K1YMB1</accession>
<evidence type="ECO:0000256" key="1">
    <source>
        <dbReference type="SAM" id="MobiDB-lite"/>
    </source>
</evidence>
<protein>
    <submittedName>
        <fullName evidence="2">Uncharacterized protein</fullName>
    </submittedName>
</protein>
<reference evidence="2" key="1">
    <citation type="journal article" date="2012" name="Science">
        <title>Fermentation, hydrogen, and sulfur metabolism in multiple uncultivated bacterial phyla.</title>
        <authorList>
            <person name="Wrighton K.C."/>
            <person name="Thomas B.C."/>
            <person name="Sharon I."/>
            <person name="Miller C.S."/>
            <person name="Castelle C.J."/>
            <person name="VerBerkmoes N.C."/>
            <person name="Wilkins M.J."/>
            <person name="Hettich R.L."/>
            <person name="Lipton M.S."/>
            <person name="Williams K.H."/>
            <person name="Long P.E."/>
            <person name="Banfield J.F."/>
        </authorList>
    </citation>
    <scope>NUCLEOTIDE SEQUENCE [LARGE SCALE GENOMIC DNA]</scope>
</reference>
<feature type="region of interest" description="Disordered" evidence="1">
    <location>
        <begin position="177"/>
        <end position="204"/>
    </location>
</feature>
<dbReference type="AlphaFoldDB" id="K1YMB1"/>
<evidence type="ECO:0000313" key="2">
    <source>
        <dbReference type="EMBL" id="EKD44110.1"/>
    </source>
</evidence>
<proteinExistence type="predicted"/>